<dbReference type="Gene3D" id="3.40.30.10">
    <property type="entry name" value="Glutaredoxin"/>
    <property type="match status" value="1"/>
</dbReference>
<evidence type="ECO:0000313" key="3">
    <source>
        <dbReference type="EMBL" id="MFD1189480.1"/>
    </source>
</evidence>
<feature type="signal peptide" evidence="1">
    <location>
        <begin position="1"/>
        <end position="21"/>
    </location>
</feature>
<dbReference type="Proteomes" id="UP001597216">
    <property type="component" value="Unassembled WGS sequence"/>
</dbReference>
<dbReference type="CDD" id="cd02947">
    <property type="entry name" value="TRX_family"/>
    <property type="match status" value="1"/>
</dbReference>
<dbReference type="SUPFAM" id="SSF52833">
    <property type="entry name" value="Thioredoxin-like"/>
    <property type="match status" value="1"/>
</dbReference>
<reference evidence="4" key="1">
    <citation type="journal article" date="2019" name="Int. J. Syst. Evol. Microbiol.">
        <title>The Global Catalogue of Microorganisms (GCM) 10K type strain sequencing project: providing services to taxonomists for standard genome sequencing and annotation.</title>
        <authorList>
            <consortium name="The Broad Institute Genomics Platform"/>
            <consortium name="The Broad Institute Genome Sequencing Center for Infectious Disease"/>
            <person name="Wu L."/>
            <person name="Ma J."/>
        </authorList>
    </citation>
    <scope>NUCLEOTIDE SEQUENCE [LARGE SCALE GENOMIC DNA]</scope>
    <source>
        <strain evidence="4">CCUG 55074</strain>
    </source>
</reference>
<dbReference type="InterPro" id="IPR036249">
    <property type="entry name" value="Thioredoxin-like_sf"/>
</dbReference>
<dbReference type="EMBL" id="JBHTLQ010000004">
    <property type="protein sequence ID" value="MFD1189480.1"/>
    <property type="molecule type" value="Genomic_DNA"/>
</dbReference>
<gene>
    <name evidence="3" type="ORF">ACFQ27_02725</name>
</gene>
<sequence length="174" mass="18629">MNLRPALAAAALLAFAGAAQAATPAPKVSISSYAQLKTPLPYPYDEAASAEAVDAAVAKAKAQAKKSGKLLLIDLGGNWCGDCRVLAGTLDLPEMQRFVDKHYVEVIVDVGRFNKNLQVPAHYGITQRLEGVPSLLIVDPKTDKLLNQGQVSKLSDARNMTPQSLADYLAKWVK</sequence>
<organism evidence="3 4">
    <name type="scientific">Phenylobacterium conjunctum</name>
    <dbReference type="NCBI Taxonomy" id="1298959"/>
    <lineage>
        <taxon>Bacteria</taxon>
        <taxon>Pseudomonadati</taxon>
        <taxon>Pseudomonadota</taxon>
        <taxon>Alphaproteobacteria</taxon>
        <taxon>Caulobacterales</taxon>
        <taxon>Caulobacteraceae</taxon>
        <taxon>Phenylobacterium</taxon>
    </lineage>
</organism>
<dbReference type="InterPro" id="IPR013766">
    <property type="entry name" value="Thioredoxin_domain"/>
</dbReference>
<evidence type="ECO:0000259" key="2">
    <source>
        <dbReference type="PROSITE" id="PS51352"/>
    </source>
</evidence>
<proteinExistence type="predicted"/>
<keyword evidence="4" id="KW-1185">Reference proteome</keyword>
<evidence type="ECO:0000313" key="4">
    <source>
        <dbReference type="Proteomes" id="UP001597216"/>
    </source>
</evidence>
<feature type="domain" description="Thioredoxin" evidence="2">
    <location>
        <begin position="19"/>
        <end position="174"/>
    </location>
</feature>
<accession>A0ABW3SY02</accession>
<protein>
    <submittedName>
        <fullName evidence="3">Thioredoxin family protein</fullName>
    </submittedName>
</protein>
<evidence type="ECO:0000256" key="1">
    <source>
        <dbReference type="SAM" id="SignalP"/>
    </source>
</evidence>
<dbReference type="PROSITE" id="PS51352">
    <property type="entry name" value="THIOREDOXIN_2"/>
    <property type="match status" value="1"/>
</dbReference>
<feature type="chain" id="PRO_5047422865" evidence="1">
    <location>
        <begin position="22"/>
        <end position="174"/>
    </location>
</feature>
<dbReference type="Pfam" id="PF13899">
    <property type="entry name" value="Thioredoxin_7"/>
    <property type="match status" value="1"/>
</dbReference>
<name>A0ABW3SY02_9CAUL</name>
<dbReference type="RefSeq" id="WP_374346969.1">
    <property type="nucleotide sequence ID" value="NZ_JBHTLQ010000004.1"/>
</dbReference>
<keyword evidence="1" id="KW-0732">Signal</keyword>
<comment type="caution">
    <text evidence="3">The sequence shown here is derived from an EMBL/GenBank/DDBJ whole genome shotgun (WGS) entry which is preliminary data.</text>
</comment>